<evidence type="ECO:0000256" key="1">
    <source>
        <dbReference type="SAM" id="Coils"/>
    </source>
</evidence>
<gene>
    <name evidence="4" type="ORF">A2719_02905</name>
</gene>
<organism evidence="4 5">
    <name type="scientific">Candidatus Ryanbacteria bacterium RIFCSPHIGHO2_01_FULL_45_22</name>
    <dbReference type="NCBI Taxonomy" id="1802114"/>
    <lineage>
        <taxon>Bacteria</taxon>
        <taxon>Candidatus Ryaniibacteriota</taxon>
    </lineage>
</organism>
<dbReference type="Proteomes" id="UP000177480">
    <property type="component" value="Unassembled WGS sequence"/>
</dbReference>
<sequence length="263" mass="29555">MKHKDIQMHMKYATLTSEEKTILQQKLLRRMRSLQVLSPFDYGHFWQSFRVAAAGFASVVLVGVGISYAAEDALPGDTLYAMKIEVNERVRTWVALSEEAEVEWSVVRTMRRLEELERLATAGDLNDILRDQITTRLEQNTEEANKAIESLKKEQIAVAADASSRLESSLRVHERMLVQVAEERADMSSQIGVILDTVRKKAESVSEIRQEIEKELADAENDLLSKDVIIEDADATSTLSVEGTKEEDGTRGVDSKRDTTNGL</sequence>
<dbReference type="STRING" id="1802114.A2719_02905"/>
<accession>A0A1G2G0Q7</accession>
<keyword evidence="3" id="KW-0812">Transmembrane</keyword>
<comment type="caution">
    <text evidence="4">The sequence shown here is derived from an EMBL/GenBank/DDBJ whole genome shotgun (WGS) entry which is preliminary data.</text>
</comment>
<evidence type="ECO:0000313" key="5">
    <source>
        <dbReference type="Proteomes" id="UP000177480"/>
    </source>
</evidence>
<feature type="coiled-coil region" evidence="1">
    <location>
        <begin position="195"/>
        <end position="222"/>
    </location>
</feature>
<dbReference type="EMBL" id="MHNK01000010">
    <property type="protein sequence ID" value="OGZ43886.1"/>
    <property type="molecule type" value="Genomic_DNA"/>
</dbReference>
<feature type="compositionally biased region" description="Basic and acidic residues" evidence="2">
    <location>
        <begin position="243"/>
        <end position="263"/>
    </location>
</feature>
<reference evidence="4 5" key="1">
    <citation type="journal article" date="2016" name="Nat. Commun.">
        <title>Thousands of microbial genomes shed light on interconnected biogeochemical processes in an aquifer system.</title>
        <authorList>
            <person name="Anantharaman K."/>
            <person name="Brown C.T."/>
            <person name="Hug L.A."/>
            <person name="Sharon I."/>
            <person name="Castelle C.J."/>
            <person name="Probst A.J."/>
            <person name="Thomas B.C."/>
            <person name="Singh A."/>
            <person name="Wilkins M.J."/>
            <person name="Karaoz U."/>
            <person name="Brodie E.L."/>
            <person name="Williams K.H."/>
            <person name="Hubbard S.S."/>
            <person name="Banfield J.F."/>
        </authorList>
    </citation>
    <scope>NUCLEOTIDE SEQUENCE [LARGE SCALE GENOMIC DNA]</scope>
</reference>
<feature type="transmembrane region" description="Helical" evidence="3">
    <location>
        <begin position="51"/>
        <end position="70"/>
    </location>
</feature>
<evidence type="ECO:0000256" key="2">
    <source>
        <dbReference type="SAM" id="MobiDB-lite"/>
    </source>
</evidence>
<proteinExistence type="predicted"/>
<feature type="region of interest" description="Disordered" evidence="2">
    <location>
        <begin position="235"/>
        <end position="263"/>
    </location>
</feature>
<protein>
    <submittedName>
        <fullName evidence="4">Uncharacterized protein</fullName>
    </submittedName>
</protein>
<keyword evidence="3" id="KW-1133">Transmembrane helix</keyword>
<name>A0A1G2G0Q7_9BACT</name>
<keyword evidence="1" id="KW-0175">Coiled coil</keyword>
<evidence type="ECO:0000313" key="4">
    <source>
        <dbReference type="EMBL" id="OGZ43886.1"/>
    </source>
</evidence>
<dbReference type="AlphaFoldDB" id="A0A1G2G0Q7"/>
<evidence type="ECO:0000256" key="3">
    <source>
        <dbReference type="SAM" id="Phobius"/>
    </source>
</evidence>
<keyword evidence="3" id="KW-0472">Membrane</keyword>